<dbReference type="EMBL" id="AAXG02000019">
    <property type="protein sequence ID" value="EDM99424.1"/>
    <property type="molecule type" value="Genomic_DNA"/>
</dbReference>
<gene>
    <name evidence="2" type="ORF">BACCAP_02821</name>
</gene>
<name>A6NX76_9FIRM</name>
<sequence>MSQKSAMQPEVARKNPCRNAGLVVKPASFRQNDAERSDRFK</sequence>
<evidence type="ECO:0000256" key="1">
    <source>
        <dbReference type="SAM" id="MobiDB-lite"/>
    </source>
</evidence>
<accession>A6NX76</accession>
<dbReference type="AlphaFoldDB" id="A6NX76"/>
<keyword evidence="3" id="KW-1185">Reference proteome</keyword>
<organism evidence="2 3">
    <name type="scientific">Pseudoflavonifractor capillosus ATCC 29799</name>
    <dbReference type="NCBI Taxonomy" id="411467"/>
    <lineage>
        <taxon>Bacteria</taxon>
        <taxon>Bacillati</taxon>
        <taxon>Bacillota</taxon>
        <taxon>Clostridia</taxon>
        <taxon>Eubacteriales</taxon>
        <taxon>Oscillospiraceae</taxon>
        <taxon>Pseudoflavonifractor</taxon>
    </lineage>
</organism>
<evidence type="ECO:0000313" key="3">
    <source>
        <dbReference type="Proteomes" id="UP000003639"/>
    </source>
</evidence>
<reference evidence="2 3" key="1">
    <citation type="submission" date="2007-04" db="EMBL/GenBank/DDBJ databases">
        <authorList>
            <person name="Fulton L."/>
            <person name="Clifton S."/>
            <person name="Fulton B."/>
            <person name="Xu J."/>
            <person name="Minx P."/>
            <person name="Pepin K.H."/>
            <person name="Johnson M."/>
            <person name="Thiruvilangam P."/>
            <person name="Bhonagiri V."/>
            <person name="Nash W.E."/>
            <person name="Mardis E.R."/>
            <person name="Wilson R.K."/>
        </authorList>
    </citation>
    <scope>NUCLEOTIDE SEQUENCE [LARGE SCALE GENOMIC DNA]</scope>
    <source>
        <strain evidence="2 3">ATCC 29799</strain>
    </source>
</reference>
<feature type="region of interest" description="Disordered" evidence="1">
    <location>
        <begin position="1"/>
        <end position="41"/>
    </location>
</feature>
<dbReference type="Proteomes" id="UP000003639">
    <property type="component" value="Unassembled WGS sequence"/>
</dbReference>
<feature type="compositionally biased region" description="Basic and acidic residues" evidence="1">
    <location>
        <begin position="32"/>
        <end position="41"/>
    </location>
</feature>
<evidence type="ECO:0000313" key="2">
    <source>
        <dbReference type="EMBL" id="EDM99424.1"/>
    </source>
</evidence>
<comment type="caution">
    <text evidence="2">The sequence shown here is derived from an EMBL/GenBank/DDBJ whole genome shotgun (WGS) entry which is preliminary data.</text>
</comment>
<proteinExistence type="predicted"/>
<protein>
    <submittedName>
        <fullName evidence="2">Uncharacterized protein</fullName>
    </submittedName>
</protein>
<reference evidence="2 3" key="2">
    <citation type="submission" date="2007-06" db="EMBL/GenBank/DDBJ databases">
        <title>Draft genome sequence of Pseudoflavonifractor capillosus ATCC 29799.</title>
        <authorList>
            <person name="Sudarsanam P."/>
            <person name="Ley R."/>
            <person name="Guruge J."/>
            <person name="Turnbaugh P.J."/>
            <person name="Mahowald M."/>
            <person name="Liep D."/>
            <person name="Gordon J."/>
        </authorList>
    </citation>
    <scope>NUCLEOTIDE SEQUENCE [LARGE SCALE GENOMIC DNA]</scope>
    <source>
        <strain evidence="2 3">ATCC 29799</strain>
    </source>
</reference>